<reference evidence="3" key="1">
    <citation type="submission" date="2021-06" db="EMBL/GenBank/DDBJ databases">
        <title>Description of novel taxa of the family Lachnospiraceae.</title>
        <authorList>
            <person name="Chaplin A.V."/>
            <person name="Sokolova S.R."/>
            <person name="Pikina A.P."/>
            <person name="Korzhanova M."/>
            <person name="Belova V."/>
            <person name="Korostin D."/>
            <person name="Efimov B.A."/>
        </authorList>
    </citation>
    <scope>NUCLEOTIDE SEQUENCE</scope>
    <source>
        <strain evidence="3">ASD5720</strain>
    </source>
</reference>
<feature type="compositionally biased region" description="Basic and acidic residues" evidence="1">
    <location>
        <begin position="287"/>
        <end position="298"/>
    </location>
</feature>
<dbReference type="RefSeq" id="WP_238723450.1">
    <property type="nucleotide sequence ID" value="NZ_JAHQCW010000078.1"/>
</dbReference>
<evidence type="ECO:0000259" key="2">
    <source>
        <dbReference type="Pfam" id="PF02498"/>
    </source>
</evidence>
<sequence length="298" mass="34164">MTDEEFDARLAEFRNRVFSKALSQEEENSYTESLFESIRHVNEFNEEFWYARELQIALEYTKWGNFKNVIIRAMEACNNSGNNISDHFAEVGNMVNIGSGAERELDDYQLSRYACYLIVQNGDARKKVIALGQSYFAIKTRQQELIDNYDELNENQKRLAIRNEMIAHNKSLAEAARMSGIVEPVDYAIFQNKGYQGLYGGLGVKEIHARKNLGKNQKILDHMGSTELAANLFRATQTDEKLRKEHIVGKDAANQTHYEVGSKVRQTIKELGGTMPEDLPTPKKSIKQIEKEQQKKLK</sequence>
<evidence type="ECO:0000313" key="4">
    <source>
        <dbReference type="Proteomes" id="UP000712157"/>
    </source>
</evidence>
<protein>
    <submittedName>
        <fullName evidence="3">DNA damage-inducible protein D</fullName>
    </submittedName>
</protein>
<dbReference type="Proteomes" id="UP000712157">
    <property type="component" value="Unassembled WGS sequence"/>
</dbReference>
<organism evidence="3 4">
    <name type="scientific">Diplocloster agilis</name>
    <dbReference type="NCBI Taxonomy" id="2850323"/>
    <lineage>
        <taxon>Bacteria</taxon>
        <taxon>Bacillati</taxon>
        <taxon>Bacillota</taxon>
        <taxon>Clostridia</taxon>
        <taxon>Lachnospirales</taxon>
        <taxon>Lachnospiraceae</taxon>
        <taxon>Diplocloster</taxon>
    </lineage>
</organism>
<gene>
    <name evidence="3" type="primary">dinD</name>
    <name evidence="3" type="ORF">KTH89_24535</name>
</gene>
<dbReference type="InterPro" id="IPR003497">
    <property type="entry name" value="BRO_N_domain"/>
</dbReference>
<dbReference type="AlphaFoldDB" id="A0A949K3N6"/>
<keyword evidence="4" id="KW-1185">Reference proteome</keyword>
<comment type="caution">
    <text evidence="3">The sequence shown here is derived from an EMBL/GenBank/DDBJ whole genome shotgun (WGS) entry which is preliminary data.</text>
</comment>
<evidence type="ECO:0000256" key="1">
    <source>
        <dbReference type="SAM" id="MobiDB-lite"/>
    </source>
</evidence>
<dbReference type="NCBIfam" id="NF008573">
    <property type="entry name" value="PRK11525.1"/>
    <property type="match status" value="1"/>
</dbReference>
<proteinExistence type="predicted"/>
<feature type="domain" description="Bro-N" evidence="2">
    <location>
        <begin position="38"/>
        <end position="129"/>
    </location>
</feature>
<accession>A0A949K3N6</accession>
<dbReference type="Pfam" id="PF02498">
    <property type="entry name" value="Bro-N"/>
    <property type="match status" value="1"/>
</dbReference>
<name>A0A949K3N6_9FIRM</name>
<feature type="region of interest" description="Disordered" evidence="1">
    <location>
        <begin position="272"/>
        <end position="298"/>
    </location>
</feature>
<evidence type="ECO:0000313" key="3">
    <source>
        <dbReference type="EMBL" id="MBU9739709.1"/>
    </source>
</evidence>
<dbReference type="EMBL" id="JAHQCW010000078">
    <property type="protein sequence ID" value="MBU9739709.1"/>
    <property type="molecule type" value="Genomic_DNA"/>
</dbReference>